<dbReference type="Proteomes" id="UP000068447">
    <property type="component" value="Chromosome"/>
</dbReference>
<accession>A0A0U3BCK2</accession>
<evidence type="ECO:0008006" key="3">
    <source>
        <dbReference type="Google" id="ProtNLM"/>
    </source>
</evidence>
<evidence type="ECO:0000313" key="2">
    <source>
        <dbReference type="Proteomes" id="UP000068447"/>
    </source>
</evidence>
<proteinExistence type="predicted"/>
<protein>
    <recommendedName>
        <fullName evidence="3">Peptide ABC transporter substrate-binding protein</fullName>
    </recommendedName>
</protein>
<dbReference type="KEGG" id="lal:AT746_14775"/>
<sequence length="112" mass="13252">MEPSREQSMKESDWKKFKIIKEKAIERFCTQTLEEFGQIISNSEEHVHNRYLQLYKQVQDRNKEMALIFDGHSRNNAWCQLIAMRTRGLADESLLAGLSEEFLQQTDPKRFG</sequence>
<dbReference type="RefSeq" id="WP_062481653.1">
    <property type="nucleotide sequence ID" value="NZ_CP013650.1"/>
</dbReference>
<evidence type="ECO:0000313" key="1">
    <source>
        <dbReference type="EMBL" id="ALS99397.1"/>
    </source>
</evidence>
<keyword evidence="2" id="KW-1185">Reference proteome</keyword>
<organism evidence="1 2">
    <name type="scientific">Lacimicrobium alkaliphilum</name>
    <dbReference type="NCBI Taxonomy" id="1526571"/>
    <lineage>
        <taxon>Bacteria</taxon>
        <taxon>Pseudomonadati</taxon>
        <taxon>Pseudomonadota</taxon>
        <taxon>Gammaproteobacteria</taxon>
        <taxon>Alteromonadales</taxon>
        <taxon>Alteromonadaceae</taxon>
        <taxon>Lacimicrobium</taxon>
    </lineage>
</organism>
<name>A0A0U3BCK2_9ALTE</name>
<reference evidence="1 2" key="1">
    <citation type="submission" date="2015-12" db="EMBL/GenBank/DDBJ databases">
        <title>Complete genome of Lacimicrobium alkaliphilum KCTC 32984.</title>
        <authorList>
            <person name="Kim S.-G."/>
            <person name="Lee Y.-J."/>
        </authorList>
    </citation>
    <scope>NUCLEOTIDE SEQUENCE [LARGE SCALE GENOMIC DNA]</scope>
    <source>
        <strain evidence="1 2">YelD216</strain>
    </source>
</reference>
<dbReference type="AlphaFoldDB" id="A0A0U3BCK2"/>
<gene>
    <name evidence="1" type="ORF">AT746_14775</name>
</gene>
<dbReference type="EMBL" id="CP013650">
    <property type="protein sequence ID" value="ALS99397.1"/>
    <property type="molecule type" value="Genomic_DNA"/>
</dbReference>
<dbReference type="OrthoDB" id="5877525at2"/>